<sequence length="116" mass="12021">MDMGEAELLAGPGNDDSRQRWVWSRRSAGPAVSPDPLNLHAPPNLTQVFSSPAGARIKRRPAGGTCASTASKAGSDGRIQVDIGCGHPIQTLPSESPTGSSSMAGRAFTIHSARNT</sequence>
<evidence type="ECO:0000313" key="3">
    <source>
        <dbReference type="Proteomes" id="UP000238274"/>
    </source>
</evidence>
<dbReference type="EMBL" id="PKSM01000082">
    <property type="protein sequence ID" value="POW15978.1"/>
    <property type="molecule type" value="Genomic_DNA"/>
</dbReference>
<proteinExistence type="predicted"/>
<keyword evidence="3" id="KW-1185">Reference proteome</keyword>
<dbReference type="Proteomes" id="UP000238274">
    <property type="component" value="Unassembled WGS sequence"/>
</dbReference>
<evidence type="ECO:0000313" key="2">
    <source>
        <dbReference type="EMBL" id="POW15978.1"/>
    </source>
</evidence>
<organism evidence="2 3">
    <name type="scientific">Puccinia striiformis</name>
    <dbReference type="NCBI Taxonomy" id="27350"/>
    <lineage>
        <taxon>Eukaryota</taxon>
        <taxon>Fungi</taxon>
        <taxon>Dikarya</taxon>
        <taxon>Basidiomycota</taxon>
        <taxon>Pucciniomycotina</taxon>
        <taxon>Pucciniomycetes</taxon>
        <taxon>Pucciniales</taxon>
        <taxon>Pucciniaceae</taxon>
        <taxon>Puccinia</taxon>
    </lineage>
</organism>
<accession>A0A2S4W2J8</accession>
<reference evidence="2 3" key="1">
    <citation type="submission" date="2017-12" db="EMBL/GenBank/DDBJ databases">
        <title>Gene loss provides genomic basis for host adaptation in cereal stripe rust fungi.</title>
        <authorList>
            <person name="Xia C."/>
        </authorList>
    </citation>
    <scope>NUCLEOTIDE SEQUENCE [LARGE SCALE GENOMIC DNA]</scope>
    <source>
        <strain evidence="2 3">93TX-2</strain>
    </source>
</reference>
<dbReference type="VEuPathDB" id="FungiDB:PSTT_11514"/>
<comment type="caution">
    <text evidence="2">The sequence shown here is derived from an EMBL/GenBank/DDBJ whole genome shotgun (WGS) entry which is preliminary data.</text>
</comment>
<name>A0A2S4W2J8_9BASI</name>
<dbReference type="VEuPathDB" id="FungiDB:PSHT_06916"/>
<reference evidence="3" key="2">
    <citation type="journal article" date="2018" name="BMC Genomics">
        <title>Genomic insights into host adaptation between the wheat stripe rust pathogen (Puccinia striiformis f. sp. tritici) and the barley stripe rust pathogen (Puccinia striiformis f. sp. hordei).</title>
        <authorList>
            <person name="Xia C."/>
            <person name="Wang M."/>
            <person name="Yin C."/>
            <person name="Cornejo O.E."/>
            <person name="Hulbert S.H."/>
            <person name="Chen X."/>
        </authorList>
    </citation>
    <scope>NUCLEOTIDE SEQUENCE [LARGE SCALE GENOMIC DNA]</scope>
    <source>
        <strain evidence="3">93TX-2</strain>
    </source>
</reference>
<feature type="region of interest" description="Disordered" evidence="1">
    <location>
        <begin position="1"/>
        <end position="116"/>
    </location>
</feature>
<feature type="compositionally biased region" description="Polar residues" evidence="1">
    <location>
        <begin position="91"/>
        <end position="103"/>
    </location>
</feature>
<reference evidence="3" key="3">
    <citation type="journal article" date="2018" name="Mol. Plant Microbe Interact.">
        <title>Genome sequence resources for the wheat stripe rust pathogen (Puccinia striiformis f. sp. tritici) and the barley stripe rust pathogen (Puccinia striiformis f. sp. hordei).</title>
        <authorList>
            <person name="Xia C."/>
            <person name="Wang M."/>
            <person name="Yin C."/>
            <person name="Cornejo O.E."/>
            <person name="Hulbert S.H."/>
            <person name="Chen X."/>
        </authorList>
    </citation>
    <scope>NUCLEOTIDE SEQUENCE [LARGE SCALE GENOMIC DNA]</scope>
    <source>
        <strain evidence="3">93TX-2</strain>
    </source>
</reference>
<protein>
    <submittedName>
        <fullName evidence="2">Uncharacterized protein</fullName>
    </submittedName>
</protein>
<gene>
    <name evidence="2" type="ORF">PSHT_06916</name>
</gene>
<evidence type="ECO:0000256" key="1">
    <source>
        <dbReference type="SAM" id="MobiDB-lite"/>
    </source>
</evidence>
<dbReference type="OrthoDB" id="10574274at2759"/>
<dbReference type="AlphaFoldDB" id="A0A2S4W2J8"/>